<keyword evidence="1" id="KW-0812">Transmembrane</keyword>
<proteinExistence type="predicted"/>
<reference evidence="2 3" key="1">
    <citation type="submission" date="2009-04" db="EMBL/GenBank/DDBJ databases">
        <authorList>
            <person name="Sebastian Y."/>
            <person name="Madupu R."/>
            <person name="Durkin A.S."/>
            <person name="Torralba M."/>
            <person name="Methe B."/>
            <person name="Sutton G.G."/>
            <person name="Strausberg R.L."/>
            <person name="Nelson K.E."/>
        </authorList>
    </citation>
    <scope>NUCLEOTIDE SEQUENCE [LARGE SCALE GENOMIC DNA]</scope>
    <source>
        <strain evidence="2 3">60-3</strain>
    </source>
</reference>
<comment type="caution">
    <text evidence="2">The sequence shown here is derived from an EMBL/GenBank/DDBJ whole genome shotgun (WGS) entry which is preliminary data.</text>
</comment>
<protein>
    <submittedName>
        <fullName evidence="2">Uncharacterized protein</fullName>
    </submittedName>
</protein>
<feature type="transmembrane region" description="Helical" evidence="1">
    <location>
        <begin position="12"/>
        <end position="33"/>
    </location>
</feature>
<dbReference type="STRING" id="596327.PORUE0001_0028"/>
<evidence type="ECO:0000313" key="2">
    <source>
        <dbReference type="EMBL" id="EEK17399.1"/>
    </source>
</evidence>
<evidence type="ECO:0000256" key="1">
    <source>
        <dbReference type="SAM" id="Phobius"/>
    </source>
</evidence>
<keyword evidence="3" id="KW-1185">Reference proteome</keyword>
<evidence type="ECO:0000313" key="3">
    <source>
        <dbReference type="Proteomes" id="UP000003303"/>
    </source>
</evidence>
<dbReference type="Proteomes" id="UP000003303">
    <property type="component" value="Unassembled WGS sequence"/>
</dbReference>
<keyword evidence="1" id="KW-0472">Membrane</keyword>
<gene>
    <name evidence="2" type="ORF">PORUE0001_0028</name>
</gene>
<name>C2MA77_9PORP</name>
<dbReference type="RefSeq" id="WP_007364830.1">
    <property type="nucleotide sequence ID" value="NZ_ACLR01000069.1"/>
</dbReference>
<keyword evidence="1" id="KW-1133">Transmembrane helix</keyword>
<organism evidence="2 3">
    <name type="scientific">Porphyromonas uenonis 60-3</name>
    <dbReference type="NCBI Taxonomy" id="596327"/>
    <lineage>
        <taxon>Bacteria</taxon>
        <taxon>Pseudomonadati</taxon>
        <taxon>Bacteroidota</taxon>
        <taxon>Bacteroidia</taxon>
        <taxon>Bacteroidales</taxon>
        <taxon>Porphyromonadaceae</taxon>
        <taxon>Porphyromonas</taxon>
    </lineage>
</organism>
<dbReference type="EMBL" id="ACLR01000069">
    <property type="protein sequence ID" value="EEK17399.1"/>
    <property type="molecule type" value="Genomic_DNA"/>
</dbReference>
<dbReference type="AlphaFoldDB" id="C2MA77"/>
<accession>C2MA77</accession>
<sequence>MPRNKKKPLNWLDKTLFVLMLLVIVGMIVALSVADGAKLYVLLGGGGLLVLNLLFVLYFARRNRL</sequence>
<feature type="transmembrane region" description="Helical" evidence="1">
    <location>
        <begin position="39"/>
        <end position="60"/>
    </location>
</feature>